<dbReference type="OrthoDB" id="5981550at2759"/>
<dbReference type="EnsemblMetazoa" id="XM_012205020.1">
    <property type="protein sequence ID" value="XP_012060410.1"/>
    <property type="gene ID" value="LOC105623635"/>
</dbReference>
<gene>
    <name evidence="4" type="primary">105623635</name>
</gene>
<dbReference type="PROSITE" id="PS50012">
    <property type="entry name" value="RCC1_3"/>
    <property type="match status" value="5"/>
</dbReference>
<dbReference type="EMBL" id="ADTU01024679">
    <property type="status" value="NOT_ANNOTATED_CDS"/>
    <property type="molecule type" value="Genomic_DNA"/>
</dbReference>
<dbReference type="CDD" id="cd18498">
    <property type="entry name" value="BACK_RCBTB1_2"/>
    <property type="match status" value="1"/>
</dbReference>
<protein>
    <recommendedName>
        <fullName evidence="3">BTB domain-containing protein</fullName>
    </recommendedName>
</protein>
<feature type="repeat" description="RCC1" evidence="2">
    <location>
        <begin position="99"/>
        <end position="154"/>
    </location>
</feature>
<evidence type="ECO:0000256" key="1">
    <source>
        <dbReference type="ARBA" id="ARBA00022737"/>
    </source>
</evidence>
<dbReference type="eggNOG" id="KOG1426">
    <property type="taxonomic scope" value="Eukaryota"/>
</dbReference>
<dbReference type="PRINTS" id="PR00633">
    <property type="entry name" value="RCCNDNSATION"/>
</dbReference>
<name>A0A158NSA2_ATTCE</name>
<dbReference type="Proteomes" id="UP000005205">
    <property type="component" value="Unassembled WGS sequence"/>
</dbReference>
<feature type="domain" description="BTB" evidence="3">
    <location>
        <begin position="377"/>
        <end position="444"/>
    </location>
</feature>
<dbReference type="Pfam" id="PF00651">
    <property type="entry name" value="BTB"/>
    <property type="match status" value="1"/>
</dbReference>
<dbReference type="SUPFAM" id="SSF50985">
    <property type="entry name" value="RCC1/BLIP-II"/>
    <property type="match status" value="1"/>
</dbReference>
<dbReference type="InterPro" id="IPR009091">
    <property type="entry name" value="RCC1/BLIP-II"/>
</dbReference>
<dbReference type="PROSITE" id="PS00626">
    <property type="entry name" value="RCC1_2"/>
    <property type="match status" value="2"/>
</dbReference>
<dbReference type="KEGG" id="acep:105623635"/>
<dbReference type="SUPFAM" id="SSF54695">
    <property type="entry name" value="POZ domain"/>
    <property type="match status" value="1"/>
</dbReference>
<dbReference type="STRING" id="12957.A0A158NSA2"/>
<dbReference type="PANTHER" id="PTHR22872">
    <property type="entry name" value="BTK-BINDING PROTEIN-RELATED"/>
    <property type="match status" value="1"/>
</dbReference>
<dbReference type="PANTHER" id="PTHR22872:SF10">
    <property type="entry name" value="ULTRAVIOLET-B RECEPTOR UVR8"/>
    <property type="match status" value="1"/>
</dbReference>
<keyword evidence="5" id="KW-1185">Reference proteome</keyword>
<evidence type="ECO:0000313" key="5">
    <source>
        <dbReference type="Proteomes" id="UP000005205"/>
    </source>
</evidence>
<feature type="repeat" description="RCC1" evidence="2">
    <location>
        <begin position="155"/>
        <end position="207"/>
    </location>
</feature>
<feature type="repeat" description="RCC1" evidence="2">
    <location>
        <begin position="46"/>
        <end position="98"/>
    </location>
</feature>
<dbReference type="CDD" id="cd18298">
    <property type="entry name" value="BTB_POZ_RCBTB1_2"/>
    <property type="match status" value="1"/>
</dbReference>
<dbReference type="InParanoid" id="A0A158NSA2"/>
<dbReference type="InterPro" id="IPR000210">
    <property type="entry name" value="BTB/POZ_dom"/>
</dbReference>
<dbReference type="Gene3D" id="2.130.10.30">
    <property type="entry name" value="Regulator of chromosome condensation 1/beta-lactamase-inhibitor protein II"/>
    <property type="match status" value="1"/>
</dbReference>
<accession>A0A158NSA2</accession>
<dbReference type="InterPro" id="IPR011333">
    <property type="entry name" value="SKP1/BTB/POZ_sf"/>
</dbReference>
<dbReference type="AlphaFoldDB" id="A0A158NSA2"/>
<organism evidence="4 5">
    <name type="scientific">Atta cephalotes</name>
    <name type="common">Leafcutter ant</name>
    <dbReference type="NCBI Taxonomy" id="12957"/>
    <lineage>
        <taxon>Eukaryota</taxon>
        <taxon>Metazoa</taxon>
        <taxon>Ecdysozoa</taxon>
        <taxon>Arthropoda</taxon>
        <taxon>Hexapoda</taxon>
        <taxon>Insecta</taxon>
        <taxon>Pterygota</taxon>
        <taxon>Neoptera</taxon>
        <taxon>Endopterygota</taxon>
        <taxon>Hymenoptera</taxon>
        <taxon>Apocrita</taxon>
        <taxon>Aculeata</taxon>
        <taxon>Formicoidea</taxon>
        <taxon>Formicidae</taxon>
        <taxon>Myrmicinae</taxon>
        <taxon>Atta</taxon>
    </lineage>
</organism>
<evidence type="ECO:0000313" key="4">
    <source>
        <dbReference type="EnsemblMetazoa" id="XP_012060410.1"/>
    </source>
</evidence>
<sequence length="538" mass="60028">MCIQCISDLRNWPIFSSLESDFSSQIHMVLVYGEMGRETLMVMRNKMVYAMGNNVNGCLGIGSTNSTLYPRKVEALCKKNIKTFAYGNGSHVLALTKEGEVYSWGSNSYGELGHGTYDSVLTPTLVPTLGSFVGFLRIVDIACGSHHSVALTEFGDVYVWGQNKFGQVGNDNNINQSTPRLVDSSLARKKVVCISCGNAFTVAVVKNGEVFAWGNNCNGQLGVGDNEDRMTPCQLDLLKGIVIVKVACGFEHTLALTDEGNLYSWGGNDYGQLGFDEKEIYEPVMIEHKMGKVFDIAAVNCKNISIAIGEEGCVYIWGNCRGQKITIPTATTFSNMYDALACYGSPSVMHKPLILYSDEEPSVLECLGNSFDDEHTSDLTIQVEDQSIFVHKAILKIRCSYFRNMFQHDWAENNQSVIKLDQFSYVVYKVFLKYLYTGMINLSVEKAIELLKLADSYCESNLKKHCIRIIKQGISVSNVAYLYSVAVQYYEEELEEFCVRFAINHMTAVTQMESFANLDENTLRTFIIKTSKAGVFKM</sequence>
<dbReference type="PROSITE" id="PS50097">
    <property type="entry name" value="BTB"/>
    <property type="match status" value="1"/>
</dbReference>
<dbReference type="Gene3D" id="3.30.710.10">
    <property type="entry name" value="Potassium Channel Kv1.1, Chain A"/>
    <property type="match status" value="1"/>
</dbReference>
<reference evidence="4" key="2">
    <citation type="submission" date="2016-04" db="UniProtKB">
        <authorList>
            <consortium name="EnsemblMetazoa"/>
        </authorList>
    </citation>
    <scope>IDENTIFICATION</scope>
</reference>
<dbReference type="InterPro" id="IPR058923">
    <property type="entry name" value="RCC1-like_dom"/>
</dbReference>
<evidence type="ECO:0000259" key="3">
    <source>
        <dbReference type="PROSITE" id="PS50097"/>
    </source>
</evidence>
<feature type="repeat" description="RCC1" evidence="2">
    <location>
        <begin position="208"/>
        <end position="259"/>
    </location>
</feature>
<dbReference type="SMART" id="SM00225">
    <property type="entry name" value="BTB"/>
    <property type="match status" value="1"/>
</dbReference>
<feature type="repeat" description="RCC1" evidence="2">
    <location>
        <begin position="260"/>
        <end position="309"/>
    </location>
</feature>
<dbReference type="InterPro" id="IPR000408">
    <property type="entry name" value="Reg_chr_condens"/>
</dbReference>
<dbReference type="InterPro" id="IPR051625">
    <property type="entry name" value="Signaling_Regulatory_Domain"/>
</dbReference>
<proteinExistence type="predicted"/>
<dbReference type="Pfam" id="PF25390">
    <property type="entry name" value="WD40_RLD"/>
    <property type="match status" value="1"/>
</dbReference>
<reference evidence="5" key="1">
    <citation type="journal article" date="2011" name="PLoS Genet.">
        <title>The genome sequence of the leaf-cutter ant Atta cephalotes reveals insights into its obligate symbiotic lifestyle.</title>
        <authorList>
            <person name="Suen G."/>
            <person name="Teiling C."/>
            <person name="Li L."/>
            <person name="Holt C."/>
            <person name="Abouheif E."/>
            <person name="Bornberg-Bauer E."/>
            <person name="Bouffard P."/>
            <person name="Caldera E.J."/>
            <person name="Cash E."/>
            <person name="Cavanaugh A."/>
            <person name="Denas O."/>
            <person name="Elhaik E."/>
            <person name="Fave M.J."/>
            <person name="Gadau J."/>
            <person name="Gibson J.D."/>
            <person name="Graur D."/>
            <person name="Grubbs K.J."/>
            <person name="Hagen D.E."/>
            <person name="Harkins T.T."/>
            <person name="Helmkampf M."/>
            <person name="Hu H."/>
            <person name="Johnson B.R."/>
            <person name="Kim J."/>
            <person name="Marsh S.E."/>
            <person name="Moeller J.A."/>
            <person name="Munoz-Torres M.C."/>
            <person name="Murphy M.C."/>
            <person name="Naughton M.C."/>
            <person name="Nigam S."/>
            <person name="Overson R."/>
            <person name="Rajakumar R."/>
            <person name="Reese J.T."/>
            <person name="Scott J.J."/>
            <person name="Smith C.R."/>
            <person name="Tao S."/>
            <person name="Tsutsui N.D."/>
            <person name="Viljakainen L."/>
            <person name="Wissler L."/>
            <person name="Yandell M.D."/>
            <person name="Zimmer F."/>
            <person name="Taylor J."/>
            <person name="Slater S.C."/>
            <person name="Clifton S.W."/>
            <person name="Warren W.C."/>
            <person name="Elsik C.G."/>
            <person name="Smith C.D."/>
            <person name="Weinstock G.M."/>
            <person name="Gerardo N.M."/>
            <person name="Currie C.R."/>
        </authorList>
    </citation>
    <scope>NUCLEOTIDE SEQUENCE [LARGE SCALE GENOMIC DNA]</scope>
</reference>
<keyword evidence="1" id="KW-0677">Repeat</keyword>
<evidence type="ECO:0000256" key="2">
    <source>
        <dbReference type="PROSITE-ProRule" id="PRU00235"/>
    </source>
</evidence>